<dbReference type="Gene3D" id="3.30.70.100">
    <property type="match status" value="1"/>
</dbReference>
<proteinExistence type="predicted"/>
<evidence type="ECO:0000313" key="3">
    <source>
        <dbReference type="Proteomes" id="UP001228044"/>
    </source>
</evidence>
<comment type="caution">
    <text evidence="2">The sequence shown here is derived from an EMBL/GenBank/DDBJ whole genome shotgun (WGS) entry which is preliminary data.</text>
</comment>
<dbReference type="EMBL" id="JAUHHC010000001">
    <property type="protein sequence ID" value="MDN3919673.1"/>
    <property type="molecule type" value="Genomic_DNA"/>
</dbReference>
<dbReference type="Proteomes" id="UP001228044">
    <property type="component" value="Unassembled WGS sequence"/>
</dbReference>
<reference evidence="2 3" key="1">
    <citation type="submission" date="2023-06" db="EMBL/GenBank/DDBJ databases">
        <title>Pelomonas sp. PFR6 16S ribosomal RNA gene Genome sequencing and assembly.</title>
        <authorList>
            <person name="Woo H."/>
        </authorList>
    </citation>
    <scope>NUCLEOTIDE SEQUENCE [LARGE SCALE GENOMIC DNA]</scope>
    <source>
        <strain evidence="2 3">PFR6</strain>
    </source>
</reference>
<dbReference type="NCBIfam" id="TIGR02118">
    <property type="entry name" value="EthD family reductase"/>
    <property type="match status" value="1"/>
</dbReference>
<name>A0ABT8DNU9_9BURK</name>
<accession>A0ABT8DNU9</accession>
<dbReference type="InterPro" id="IPR011008">
    <property type="entry name" value="Dimeric_a/b-barrel"/>
</dbReference>
<dbReference type="Pfam" id="PF07110">
    <property type="entry name" value="EthD"/>
    <property type="match status" value="1"/>
</dbReference>
<gene>
    <name evidence="2" type="ORF">QWJ38_05175</name>
</gene>
<protein>
    <submittedName>
        <fullName evidence="2">EthD family reductase</fullName>
    </submittedName>
</protein>
<dbReference type="RefSeq" id="WP_290357968.1">
    <property type="nucleotide sequence ID" value="NZ_JAUHHC010000001.1"/>
</dbReference>
<dbReference type="InterPro" id="IPR009799">
    <property type="entry name" value="EthD_dom"/>
</dbReference>
<dbReference type="PANTHER" id="PTHR40260">
    <property type="entry name" value="BLR8190 PROTEIN"/>
    <property type="match status" value="1"/>
</dbReference>
<dbReference type="SUPFAM" id="SSF54909">
    <property type="entry name" value="Dimeric alpha+beta barrel"/>
    <property type="match status" value="1"/>
</dbReference>
<keyword evidence="3" id="KW-1185">Reference proteome</keyword>
<feature type="domain" description="EthD" evidence="1">
    <location>
        <begin position="10"/>
        <end position="90"/>
    </location>
</feature>
<dbReference type="PANTHER" id="PTHR40260:SF2">
    <property type="entry name" value="BLR8190 PROTEIN"/>
    <property type="match status" value="1"/>
</dbReference>
<evidence type="ECO:0000259" key="1">
    <source>
        <dbReference type="Pfam" id="PF07110"/>
    </source>
</evidence>
<evidence type="ECO:0000313" key="2">
    <source>
        <dbReference type="EMBL" id="MDN3919673.1"/>
    </source>
</evidence>
<sequence length="103" mass="11006">MAKLIALYKKPANPAAFDDYYFTRHIPLAKKIRQLRGYEVNATPLATPAGPSETYHLAAILSFDSMADLQAALGSPEGAATAADLGNFASGGVELLFFDTKEV</sequence>
<organism evidence="2 3">
    <name type="scientific">Roseateles violae</name>
    <dbReference type="NCBI Taxonomy" id="3058042"/>
    <lineage>
        <taxon>Bacteria</taxon>
        <taxon>Pseudomonadati</taxon>
        <taxon>Pseudomonadota</taxon>
        <taxon>Betaproteobacteria</taxon>
        <taxon>Burkholderiales</taxon>
        <taxon>Sphaerotilaceae</taxon>
        <taxon>Roseateles</taxon>
    </lineage>
</organism>